<dbReference type="SUPFAM" id="SSF52833">
    <property type="entry name" value="Thioredoxin-like"/>
    <property type="match status" value="1"/>
</dbReference>
<accession>A0A7W7XYF8</accession>
<dbReference type="EMBL" id="JACHHX010000003">
    <property type="protein sequence ID" value="MBB5014662.1"/>
    <property type="molecule type" value="Genomic_DNA"/>
</dbReference>
<reference evidence="1 2" key="1">
    <citation type="submission" date="2020-08" db="EMBL/GenBank/DDBJ databases">
        <title>Genomic Encyclopedia of Type Strains, Phase IV (KMG-IV): sequencing the most valuable type-strain genomes for metagenomic binning, comparative biology and taxonomic classification.</title>
        <authorList>
            <person name="Goeker M."/>
        </authorList>
    </citation>
    <scope>NUCLEOTIDE SEQUENCE [LARGE SCALE GENOMIC DNA]</scope>
    <source>
        <strain evidence="1 2">DSM 25897</strain>
    </source>
</reference>
<protein>
    <recommendedName>
        <fullName evidence="3">Thioredoxin domain-containing protein</fullName>
    </recommendedName>
</protein>
<proteinExistence type="predicted"/>
<dbReference type="Proteomes" id="UP000519004">
    <property type="component" value="Unassembled WGS sequence"/>
</dbReference>
<name>A0A7W7XYF8_9GAMM</name>
<gene>
    <name evidence="1" type="ORF">HNQ58_000538</name>
</gene>
<dbReference type="InterPro" id="IPR036249">
    <property type="entry name" value="Thioredoxin-like_sf"/>
</dbReference>
<evidence type="ECO:0008006" key="3">
    <source>
        <dbReference type="Google" id="ProtNLM"/>
    </source>
</evidence>
<evidence type="ECO:0000313" key="2">
    <source>
        <dbReference type="Proteomes" id="UP000519004"/>
    </source>
</evidence>
<dbReference type="RefSeq" id="WP_183947248.1">
    <property type="nucleotide sequence ID" value="NZ_JACHHX010000003.1"/>
</dbReference>
<dbReference type="AlphaFoldDB" id="A0A7W7XYF8"/>
<sequence length="181" mass="20673">MTPKTRSRLVLLLIFAMFFVSFGVAFFLRMSGWEPEVTRNAGELLDPVIDLRDLTLRHADGEPYPWQPERRLWRVVAVAPTDCDASCTQMIDLLRRVWIGEGRHAERVHVLWFGEIPADAPIFRALYPMQRDRELLARLPDASAPGAIPVYLVDPSGFLVMRYTPGFDPGGLRRDLARLLK</sequence>
<organism evidence="1 2">
    <name type="scientific">Rehaibacterium terrae</name>
    <dbReference type="NCBI Taxonomy" id="1341696"/>
    <lineage>
        <taxon>Bacteria</taxon>
        <taxon>Pseudomonadati</taxon>
        <taxon>Pseudomonadota</taxon>
        <taxon>Gammaproteobacteria</taxon>
        <taxon>Lysobacterales</taxon>
        <taxon>Lysobacteraceae</taxon>
        <taxon>Rehaibacterium</taxon>
    </lineage>
</organism>
<evidence type="ECO:0000313" key="1">
    <source>
        <dbReference type="EMBL" id="MBB5014662.1"/>
    </source>
</evidence>
<comment type="caution">
    <text evidence="1">The sequence shown here is derived from an EMBL/GenBank/DDBJ whole genome shotgun (WGS) entry which is preliminary data.</text>
</comment>
<keyword evidence="2" id="KW-1185">Reference proteome</keyword>